<keyword evidence="8 13" id="KW-0267">Excision nuclease</keyword>
<comment type="caution">
    <text evidence="20">The sequence shown here is derived from an EMBL/GenBank/DDBJ whole genome shotgun (WGS) entry which is preliminary data.</text>
</comment>
<dbReference type="SUPFAM" id="SSF52540">
    <property type="entry name" value="P-loop containing nucleoside triphosphate hydrolases"/>
    <property type="match status" value="2"/>
</dbReference>
<evidence type="ECO:0000256" key="1">
    <source>
        <dbReference type="ARBA" id="ARBA00004496"/>
    </source>
</evidence>
<accession>A0A059FT28</accession>
<dbReference type="NCBIfam" id="NF003673">
    <property type="entry name" value="PRK05298.1"/>
    <property type="match status" value="1"/>
</dbReference>
<dbReference type="Pfam" id="PF02151">
    <property type="entry name" value="UVR"/>
    <property type="match status" value="1"/>
</dbReference>
<dbReference type="GO" id="GO:0005524">
    <property type="term" value="F:ATP binding"/>
    <property type="evidence" value="ECO:0007669"/>
    <property type="project" value="UniProtKB-UniRule"/>
</dbReference>
<evidence type="ECO:0000259" key="19">
    <source>
        <dbReference type="PROSITE" id="PS51194"/>
    </source>
</evidence>
<dbReference type="GO" id="GO:0006289">
    <property type="term" value="P:nucleotide-excision repair"/>
    <property type="evidence" value="ECO:0007669"/>
    <property type="project" value="UniProtKB-UniRule"/>
</dbReference>
<dbReference type="Gene3D" id="4.10.860.10">
    <property type="entry name" value="UVR domain"/>
    <property type="match status" value="1"/>
</dbReference>
<keyword evidence="4 13" id="KW-0547">Nucleotide-binding</keyword>
<dbReference type="NCBIfam" id="TIGR00631">
    <property type="entry name" value="uvrb"/>
    <property type="match status" value="1"/>
</dbReference>
<dbReference type="EMBL" id="ARYI01000007">
    <property type="protein sequence ID" value="KCZ93588.1"/>
    <property type="molecule type" value="Genomic_DNA"/>
</dbReference>
<dbReference type="SMART" id="SM00490">
    <property type="entry name" value="HELICc"/>
    <property type="match status" value="1"/>
</dbReference>
<organism evidence="20 21">
    <name type="scientific">Hyphomonas hirschiana VP5</name>
    <dbReference type="NCBI Taxonomy" id="1280951"/>
    <lineage>
        <taxon>Bacteria</taxon>
        <taxon>Pseudomonadati</taxon>
        <taxon>Pseudomonadota</taxon>
        <taxon>Alphaproteobacteria</taxon>
        <taxon>Hyphomonadales</taxon>
        <taxon>Hyphomonadaceae</taxon>
        <taxon>Hyphomonas</taxon>
    </lineage>
</organism>
<gene>
    <name evidence="13" type="primary">uvrB</name>
    <name evidence="20" type="ORF">HHI_09337</name>
</gene>
<dbReference type="Pfam" id="PF00271">
    <property type="entry name" value="Helicase_C"/>
    <property type="match status" value="1"/>
</dbReference>
<dbReference type="PANTHER" id="PTHR24029:SF0">
    <property type="entry name" value="UVRABC SYSTEM PROTEIN B"/>
    <property type="match status" value="1"/>
</dbReference>
<feature type="coiled-coil region" evidence="15">
    <location>
        <begin position="687"/>
        <end position="726"/>
    </location>
</feature>
<dbReference type="InterPro" id="IPR041471">
    <property type="entry name" value="UvrB_inter"/>
</dbReference>
<evidence type="ECO:0000256" key="10">
    <source>
        <dbReference type="ARBA" id="ARBA00023236"/>
    </source>
</evidence>
<dbReference type="Gene3D" id="3.40.50.300">
    <property type="entry name" value="P-loop containing nucleotide triphosphate hydrolases"/>
    <property type="match status" value="3"/>
</dbReference>
<dbReference type="InterPro" id="IPR014001">
    <property type="entry name" value="Helicase_ATP-bd"/>
</dbReference>
<dbReference type="CDD" id="cd17916">
    <property type="entry name" value="DEXHc_UvrB"/>
    <property type="match status" value="1"/>
</dbReference>
<dbReference type="PROSITE" id="PS50151">
    <property type="entry name" value="UVR"/>
    <property type="match status" value="1"/>
</dbReference>
<evidence type="ECO:0000256" key="9">
    <source>
        <dbReference type="ARBA" id="ARBA00023204"/>
    </source>
</evidence>
<dbReference type="GO" id="GO:0005737">
    <property type="term" value="C:cytoplasm"/>
    <property type="evidence" value="ECO:0007669"/>
    <property type="project" value="UniProtKB-SubCell"/>
</dbReference>
<keyword evidence="3 13" id="KW-0963">Cytoplasm</keyword>
<keyword evidence="6 13" id="KW-0228">DNA excision</keyword>
<evidence type="ECO:0000256" key="2">
    <source>
        <dbReference type="ARBA" id="ARBA00008533"/>
    </source>
</evidence>
<evidence type="ECO:0000256" key="14">
    <source>
        <dbReference type="RuleBase" id="RU003587"/>
    </source>
</evidence>
<keyword evidence="15" id="KW-0175">Coiled coil</keyword>
<evidence type="ECO:0000313" key="21">
    <source>
        <dbReference type="Proteomes" id="UP000025061"/>
    </source>
</evidence>
<evidence type="ECO:0000259" key="18">
    <source>
        <dbReference type="PROSITE" id="PS51192"/>
    </source>
</evidence>
<keyword evidence="9 13" id="KW-0234">DNA repair</keyword>
<dbReference type="GO" id="GO:0009381">
    <property type="term" value="F:excinuclease ABC activity"/>
    <property type="evidence" value="ECO:0007669"/>
    <property type="project" value="UniProtKB-UniRule"/>
</dbReference>
<evidence type="ECO:0000256" key="12">
    <source>
        <dbReference type="ARBA" id="ARBA00029504"/>
    </source>
</evidence>
<keyword evidence="5 13" id="KW-0227">DNA damage</keyword>
<keyword evidence="7 13" id="KW-0067">ATP-binding</keyword>
<feature type="short sequence motif" description="Beta-hairpin" evidence="13">
    <location>
        <begin position="145"/>
        <end position="168"/>
    </location>
</feature>
<evidence type="ECO:0000256" key="11">
    <source>
        <dbReference type="ARBA" id="ARBA00026033"/>
    </source>
</evidence>
<evidence type="ECO:0000259" key="17">
    <source>
        <dbReference type="PROSITE" id="PS50151"/>
    </source>
</evidence>
<feature type="compositionally biased region" description="Basic and acidic residues" evidence="16">
    <location>
        <begin position="671"/>
        <end position="685"/>
    </location>
</feature>
<comment type="subunit">
    <text evidence="11 13 14">Forms a heterotetramer with UvrA during the search for lesions. Interacts with UvrC in an incision complex.</text>
</comment>
<dbReference type="PANTHER" id="PTHR24029">
    <property type="entry name" value="UVRABC SYSTEM PROTEIN B"/>
    <property type="match status" value="1"/>
</dbReference>
<dbReference type="PROSITE" id="PS51192">
    <property type="entry name" value="HELICASE_ATP_BIND_1"/>
    <property type="match status" value="1"/>
</dbReference>
<dbReference type="InterPro" id="IPR001650">
    <property type="entry name" value="Helicase_C-like"/>
</dbReference>
<dbReference type="PROSITE" id="PS51194">
    <property type="entry name" value="HELICASE_CTER"/>
    <property type="match status" value="1"/>
</dbReference>
<feature type="domain" description="Helicase ATP-binding" evidence="18">
    <location>
        <begin position="79"/>
        <end position="232"/>
    </location>
</feature>
<evidence type="ECO:0000256" key="8">
    <source>
        <dbReference type="ARBA" id="ARBA00022881"/>
    </source>
</evidence>
<evidence type="ECO:0000313" key="20">
    <source>
        <dbReference type="EMBL" id="KCZ93588.1"/>
    </source>
</evidence>
<dbReference type="SMART" id="SM00487">
    <property type="entry name" value="DEXDc"/>
    <property type="match status" value="1"/>
</dbReference>
<dbReference type="GO" id="GO:0016887">
    <property type="term" value="F:ATP hydrolysis activity"/>
    <property type="evidence" value="ECO:0007669"/>
    <property type="project" value="InterPro"/>
</dbReference>
<dbReference type="InterPro" id="IPR036876">
    <property type="entry name" value="UVR_dom_sf"/>
</dbReference>
<dbReference type="GO" id="GO:0003677">
    <property type="term" value="F:DNA binding"/>
    <property type="evidence" value="ECO:0007669"/>
    <property type="project" value="UniProtKB-UniRule"/>
</dbReference>
<feature type="binding site" evidence="13">
    <location>
        <begin position="92"/>
        <end position="99"/>
    </location>
    <ligand>
        <name>ATP</name>
        <dbReference type="ChEBI" id="CHEBI:30616"/>
    </ligand>
</feature>
<name>A0A059FT28_9PROT</name>
<dbReference type="Pfam" id="PF17757">
    <property type="entry name" value="UvrB_inter"/>
    <property type="match status" value="1"/>
</dbReference>
<evidence type="ECO:0000256" key="16">
    <source>
        <dbReference type="SAM" id="MobiDB-lite"/>
    </source>
</evidence>
<proteinExistence type="inferred from homology"/>
<evidence type="ECO:0000256" key="4">
    <source>
        <dbReference type="ARBA" id="ARBA00022741"/>
    </source>
</evidence>
<dbReference type="Proteomes" id="UP000025061">
    <property type="component" value="Unassembled WGS sequence"/>
</dbReference>
<feature type="domain" description="Helicase C-terminal" evidence="19">
    <location>
        <begin position="488"/>
        <end position="650"/>
    </location>
</feature>
<feature type="region of interest" description="Disordered" evidence="16">
    <location>
        <begin position="657"/>
        <end position="685"/>
    </location>
</feature>
<evidence type="ECO:0000256" key="7">
    <source>
        <dbReference type="ARBA" id="ARBA00022840"/>
    </source>
</evidence>
<evidence type="ECO:0000256" key="3">
    <source>
        <dbReference type="ARBA" id="ARBA00022490"/>
    </source>
</evidence>
<comment type="subcellular location">
    <subcellularLocation>
        <location evidence="1 13 14">Cytoplasm</location>
    </subcellularLocation>
</comment>
<evidence type="ECO:0000256" key="15">
    <source>
        <dbReference type="SAM" id="Coils"/>
    </source>
</evidence>
<feature type="domain" description="UVR" evidence="17">
    <location>
        <begin position="691"/>
        <end position="726"/>
    </location>
</feature>
<evidence type="ECO:0000256" key="13">
    <source>
        <dbReference type="HAMAP-Rule" id="MF_00204"/>
    </source>
</evidence>
<comment type="function">
    <text evidence="13">The UvrABC repair system catalyzes the recognition and processing of DNA lesions. A damage recognition complex composed of 2 UvrA and 2 UvrB subunits scans DNA for abnormalities. Upon binding of the UvrA(2)B(2) complex to a putative damaged site, the DNA wraps around one UvrB monomer. DNA wrap is dependent on ATP binding by UvrB and probably causes local melting of the DNA helix, facilitating insertion of UvrB beta-hairpin between the DNA strands. Then UvrB probes one DNA strand for the presence of a lesion. If a lesion is found the UvrA subunits dissociate and the UvrB-DNA preincision complex is formed. This complex is subsequently bound by UvrC and the second UvrB is released. If no lesion is found, the DNA wraps around the other UvrB subunit that will check the other stand for damage.</text>
</comment>
<dbReference type="Pfam" id="PF04851">
    <property type="entry name" value="ResIII"/>
    <property type="match status" value="1"/>
</dbReference>
<sequence length="730" mass="81495">MRAMARSSRPPARGVADASAAFALDGAALDAAGSLPSDQWTPHRPDRDWVKLEGGKRFRVAAEYEPAGDQRTAIPELVEGITAGERDQVLLGATGTGKTFTMAKIIEATQRPALILAPNKTLAAQLYGEFKSFFPDNSVEYFVSYYDYYQPEAYVPRSDLYIEKESSINEAIDRMRHSATRAILERDDVIIVSSVSCLYGIGSVESYTSMTFTLKAGDRIDPKQVTARLVANQYTRNDVAFGRGAFRVKGDVIDIFPAHYEDRAWKLSFFGDELESITEFDPLTGRTMQKLPQVKIYANSHHVTPRPTLNQAIEKIKAELKTTIAHFEKNGKLLEAQRIEQRCTYDLEMLAATGSCNGIENYSRYLTGRKPGEPPPTLFEYLPENALVFTDESHQTIPQIGAMFKGDFSRKSTLAEYGFRLPSCIDNRPLKFDEWDAMRPQTVHVSATPGKWEMERTGGVFTEQVIRPTGLIDPPVEVRPVSNDGANQVDDIMAEAKTAAANGMRTLITTLTKKMAENLTDFLHENGVKVRYMHSDVDTIERIEIIRDLRLGVFDVLVGINLLREGLDIPECGLVGILDADKEGFLRSETSLVQTIGRAARNADAKVILYADRVTGSMQRAMDETSRRREKQMAYNIEHGITPTTIKRAVSDILSELGEKPSASRSRRNRERGVSEEKPLPLRGETGHNLKAAIASLEKQMREAAANLEFETAARLRDEVKRLREEDLGI</sequence>
<dbReference type="PATRIC" id="fig|1280951.3.peg.1883"/>
<reference evidence="20 21" key="1">
    <citation type="submission" date="2013-04" db="EMBL/GenBank/DDBJ databases">
        <title>Hyphomonas hirschiana VP5 Genome Sequencing.</title>
        <authorList>
            <person name="Lai Q."/>
            <person name="Shao Z."/>
        </authorList>
    </citation>
    <scope>NUCLEOTIDE SEQUENCE [LARGE SCALE GENOMIC DNA]</scope>
    <source>
        <strain evidence="20 21">VP5</strain>
    </source>
</reference>
<dbReference type="InterPro" id="IPR001943">
    <property type="entry name" value="UVR_dom"/>
</dbReference>
<dbReference type="AlphaFoldDB" id="A0A059FT28"/>
<evidence type="ECO:0000256" key="5">
    <source>
        <dbReference type="ARBA" id="ARBA00022763"/>
    </source>
</evidence>
<dbReference type="GO" id="GO:0009380">
    <property type="term" value="C:excinuclease repair complex"/>
    <property type="evidence" value="ECO:0007669"/>
    <property type="project" value="InterPro"/>
</dbReference>
<dbReference type="InterPro" id="IPR027417">
    <property type="entry name" value="P-loop_NTPase"/>
</dbReference>
<dbReference type="CDD" id="cd18790">
    <property type="entry name" value="SF2_C_UvrB"/>
    <property type="match status" value="1"/>
</dbReference>
<dbReference type="GO" id="GO:0009432">
    <property type="term" value="P:SOS response"/>
    <property type="evidence" value="ECO:0007669"/>
    <property type="project" value="UniProtKB-UniRule"/>
</dbReference>
<dbReference type="HAMAP" id="MF_00204">
    <property type="entry name" value="UvrB"/>
    <property type="match status" value="1"/>
</dbReference>
<dbReference type="SUPFAM" id="SSF46600">
    <property type="entry name" value="C-terminal UvrC-binding domain of UvrB"/>
    <property type="match status" value="1"/>
</dbReference>
<comment type="similarity">
    <text evidence="2 13 14">Belongs to the UvrB family.</text>
</comment>
<protein>
    <recommendedName>
        <fullName evidence="12 13">UvrABC system protein B</fullName>
        <shortName evidence="13">Protein UvrB</shortName>
    </recommendedName>
    <alternativeName>
        <fullName evidence="13">Excinuclease ABC subunit B</fullName>
    </alternativeName>
</protein>
<keyword evidence="10 13" id="KW-0742">SOS response</keyword>
<dbReference type="InterPro" id="IPR004807">
    <property type="entry name" value="UvrB"/>
</dbReference>
<evidence type="ECO:0000256" key="6">
    <source>
        <dbReference type="ARBA" id="ARBA00022769"/>
    </source>
</evidence>
<dbReference type="Pfam" id="PF12344">
    <property type="entry name" value="UvrB"/>
    <property type="match status" value="1"/>
</dbReference>
<keyword evidence="21" id="KW-1185">Reference proteome</keyword>
<comment type="domain">
    <text evidence="13">The beta-hairpin motif is involved in DNA binding.</text>
</comment>
<dbReference type="InterPro" id="IPR024759">
    <property type="entry name" value="UvrB_YAD/RRR_dom"/>
</dbReference>
<dbReference type="InterPro" id="IPR006935">
    <property type="entry name" value="Helicase/UvrB_N"/>
</dbReference>